<dbReference type="GO" id="GO:0005886">
    <property type="term" value="C:plasma membrane"/>
    <property type="evidence" value="ECO:0007669"/>
    <property type="project" value="UniProtKB-SubCell"/>
</dbReference>
<dbReference type="PANTHER" id="PTHR33908:SF11">
    <property type="entry name" value="MEMBRANE PROTEIN"/>
    <property type="match status" value="1"/>
</dbReference>
<evidence type="ECO:0000256" key="1">
    <source>
        <dbReference type="ARBA" id="ARBA00004651"/>
    </source>
</evidence>
<reference evidence="10 11" key="1">
    <citation type="submission" date="2017-05" db="EMBL/GenBank/DDBJ databases">
        <authorList>
            <person name="Varghese N."/>
            <person name="Submissions S."/>
        </authorList>
    </citation>
    <scope>NUCLEOTIDE SEQUENCE [LARGE SCALE GENOMIC DNA]</scope>
    <source>
        <strain evidence="10 11">DSM 19036</strain>
    </source>
</reference>
<evidence type="ECO:0000256" key="2">
    <source>
        <dbReference type="ARBA" id="ARBA00022475"/>
    </source>
</evidence>
<dbReference type="RefSeq" id="WP_142526289.1">
    <property type="nucleotide sequence ID" value="NZ_CBCSJO010000002.1"/>
</dbReference>
<proteinExistence type="predicted"/>
<feature type="transmembrane region" description="Helical" evidence="8">
    <location>
        <begin position="124"/>
        <end position="141"/>
    </location>
</feature>
<keyword evidence="6 8" id="KW-1133">Transmembrane helix</keyword>
<accession>A0A521AG82</accession>
<feature type="transmembrane region" description="Helical" evidence="8">
    <location>
        <begin position="96"/>
        <end position="117"/>
    </location>
</feature>
<feature type="transmembrane region" description="Helical" evidence="8">
    <location>
        <begin position="190"/>
        <end position="209"/>
    </location>
</feature>
<keyword evidence="2" id="KW-1003">Cell membrane</keyword>
<keyword evidence="3 10" id="KW-0328">Glycosyltransferase</keyword>
<feature type="transmembrane region" description="Helical" evidence="8">
    <location>
        <begin position="7"/>
        <end position="24"/>
    </location>
</feature>
<evidence type="ECO:0000256" key="6">
    <source>
        <dbReference type="ARBA" id="ARBA00022989"/>
    </source>
</evidence>
<comment type="subcellular location">
    <subcellularLocation>
        <location evidence="1">Cell membrane</location>
        <topology evidence="1">Multi-pass membrane protein</topology>
    </subcellularLocation>
</comment>
<keyword evidence="5 8" id="KW-0812">Transmembrane</keyword>
<keyword evidence="11" id="KW-1185">Reference proteome</keyword>
<keyword evidence="7 8" id="KW-0472">Membrane</keyword>
<feature type="transmembrane region" description="Helical" evidence="8">
    <location>
        <begin position="291"/>
        <end position="310"/>
    </location>
</feature>
<evidence type="ECO:0000256" key="8">
    <source>
        <dbReference type="SAM" id="Phobius"/>
    </source>
</evidence>
<dbReference type="AlphaFoldDB" id="A0A521AG82"/>
<sequence>MTKRTTILTGFILVKFLLQYFLVNPSYDLHRDEFLHLDQANHPAWGYLSVPPVTSWISYLIQLLGSSIFWVKFFPALFGALTILVVWKTIEELKGNLYALILGATCLLLSVLLRLNFLYQPNSLDVLCWAAMCFCIIRYFNREDATWLFLASVVFAIGFLNKYNIVFLLLGLLPALAVTNQRRIFSERNFYLSVLLTLALISPNLYWQYNHHFPVFQHMRELIATQLIHVNRWDFIKEQIFYFAGSLPAIIAALYGLLIYPPFRKYRFFFWTFIFTPAIFIFLRAKGYYAIGLYPVYIAFGSVYLGNILNRRYFEYLKPLPLALPLVLYALLFHVYYSIEDPEIIIKNKNKYRSLGLLRWEDGRNHQLPQDFADMLGWKELARKAERAYHLMPKGSQTIVLCDNYGQAGAINYYVKDKSIKAVSFNADYINWFNLRRKTNNVIRVKEYSSSQNELKETGGFFRRSAVADSVKNPMARECGTTIFVFEQARIDVNQRLRSEIEEERK</sequence>
<keyword evidence="4 10" id="KW-0808">Transferase</keyword>
<evidence type="ECO:0000256" key="4">
    <source>
        <dbReference type="ARBA" id="ARBA00022679"/>
    </source>
</evidence>
<organism evidence="10 11">
    <name type="scientific">Pedobacter westerhofensis</name>
    <dbReference type="NCBI Taxonomy" id="425512"/>
    <lineage>
        <taxon>Bacteria</taxon>
        <taxon>Pseudomonadati</taxon>
        <taxon>Bacteroidota</taxon>
        <taxon>Sphingobacteriia</taxon>
        <taxon>Sphingobacteriales</taxon>
        <taxon>Sphingobacteriaceae</taxon>
        <taxon>Pedobacter</taxon>
    </lineage>
</organism>
<dbReference type="EMBL" id="FXTN01000001">
    <property type="protein sequence ID" value="SMO33834.1"/>
    <property type="molecule type" value="Genomic_DNA"/>
</dbReference>
<evidence type="ECO:0000256" key="7">
    <source>
        <dbReference type="ARBA" id="ARBA00023136"/>
    </source>
</evidence>
<feature type="transmembrane region" description="Helical" evidence="8">
    <location>
        <begin position="44"/>
        <end position="61"/>
    </location>
</feature>
<evidence type="ECO:0000313" key="10">
    <source>
        <dbReference type="EMBL" id="SMO33834.1"/>
    </source>
</evidence>
<feature type="transmembrane region" description="Helical" evidence="8">
    <location>
        <begin position="268"/>
        <end position="285"/>
    </location>
</feature>
<feature type="transmembrane region" description="Helical" evidence="8">
    <location>
        <begin position="240"/>
        <end position="261"/>
    </location>
</feature>
<dbReference type="Proteomes" id="UP000320300">
    <property type="component" value="Unassembled WGS sequence"/>
</dbReference>
<dbReference type="OrthoDB" id="9813729at2"/>
<gene>
    <name evidence="10" type="ORF">SAMN06265348_101170</name>
</gene>
<dbReference type="PANTHER" id="PTHR33908">
    <property type="entry name" value="MANNOSYLTRANSFERASE YKCB-RELATED"/>
    <property type="match status" value="1"/>
</dbReference>
<dbReference type="InterPro" id="IPR038731">
    <property type="entry name" value="RgtA/B/C-like"/>
</dbReference>
<feature type="transmembrane region" description="Helical" evidence="8">
    <location>
        <begin position="147"/>
        <end position="178"/>
    </location>
</feature>
<feature type="transmembrane region" description="Helical" evidence="8">
    <location>
        <begin position="73"/>
        <end position="90"/>
    </location>
</feature>
<feature type="domain" description="Glycosyltransferase RgtA/B/C/D-like" evidence="9">
    <location>
        <begin position="50"/>
        <end position="207"/>
    </location>
</feature>
<feature type="transmembrane region" description="Helical" evidence="8">
    <location>
        <begin position="322"/>
        <end position="339"/>
    </location>
</feature>
<dbReference type="InterPro" id="IPR050297">
    <property type="entry name" value="LipidA_mod_glycosyltrf_83"/>
</dbReference>
<dbReference type="Pfam" id="PF13231">
    <property type="entry name" value="PMT_2"/>
    <property type="match status" value="1"/>
</dbReference>
<dbReference type="GO" id="GO:0016763">
    <property type="term" value="F:pentosyltransferase activity"/>
    <property type="evidence" value="ECO:0007669"/>
    <property type="project" value="TreeGrafter"/>
</dbReference>
<evidence type="ECO:0000313" key="11">
    <source>
        <dbReference type="Proteomes" id="UP000320300"/>
    </source>
</evidence>
<name>A0A521AG82_9SPHI</name>
<evidence type="ECO:0000256" key="3">
    <source>
        <dbReference type="ARBA" id="ARBA00022676"/>
    </source>
</evidence>
<protein>
    <submittedName>
        <fullName evidence="10">Dolichyl-phosphate-mannose-protein mannosyltransferase</fullName>
    </submittedName>
</protein>
<evidence type="ECO:0000259" key="9">
    <source>
        <dbReference type="Pfam" id="PF13231"/>
    </source>
</evidence>
<dbReference type="GO" id="GO:0009103">
    <property type="term" value="P:lipopolysaccharide biosynthetic process"/>
    <property type="evidence" value="ECO:0007669"/>
    <property type="project" value="UniProtKB-ARBA"/>
</dbReference>
<evidence type="ECO:0000256" key="5">
    <source>
        <dbReference type="ARBA" id="ARBA00022692"/>
    </source>
</evidence>